<dbReference type="KEGG" id="snep:Enr13x_54450"/>
<evidence type="ECO:0000313" key="2">
    <source>
        <dbReference type="Proteomes" id="UP000319004"/>
    </source>
</evidence>
<accession>A0A518HXH8</accession>
<gene>
    <name evidence="1" type="ORF">Enr13x_54450</name>
</gene>
<dbReference type="Proteomes" id="UP000319004">
    <property type="component" value="Chromosome"/>
</dbReference>
<keyword evidence="2" id="KW-1185">Reference proteome</keyword>
<reference evidence="1 2" key="1">
    <citation type="submission" date="2019-03" db="EMBL/GenBank/DDBJ databases">
        <title>Deep-cultivation of Planctomycetes and their phenomic and genomic characterization uncovers novel biology.</title>
        <authorList>
            <person name="Wiegand S."/>
            <person name="Jogler M."/>
            <person name="Boedeker C."/>
            <person name="Pinto D."/>
            <person name="Vollmers J."/>
            <person name="Rivas-Marin E."/>
            <person name="Kohn T."/>
            <person name="Peeters S.H."/>
            <person name="Heuer A."/>
            <person name="Rast P."/>
            <person name="Oberbeckmann S."/>
            <person name="Bunk B."/>
            <person name="Jeske O."/>
            <person name="Meyerdierks A."/>
            <person name="Storesund J.E."/>
            <person name="Kallscheuer N."/>
            <person name="Luecker S."/>
            <person name="Lage O.M."/>
            <person name="Pohl T."/>
            <person name="Merkel B.J."/>
            <person name="Hornburger P."/>
            <person name="Mueller R.-W."/>
            <person name="Bruemmer F."/>
            <person name="Labrenz M."/>
            <person name="Spormann A.M."/>
            <person name="Op den Camp H."/>
            <person name="Overmann J."/>
            <person name="Amann R."/>
            <person name="Jetten M.S.M."/>
            <person name="Mascher T."/>
            <person name="Medema M.H."/>
            <person name="Devos D.P."/>
            <person name="Kaster A.-K."/>
            <person name="Ovreas L."/>
            <person name="Rohde M."/>
            <person name="Galperin M.Y."/>
            <person name="Jogler C."/>
        </authorList>
    </citation>
    <scope>NUCLEOTIDE SEQUENCE [LARGE SCALE GENOMIC DNA]</scope>
    <source>
        <strain evidence="1 2">Enr13</strain>
    </source>
</reference>
<dbReference type="EMBL" id="CP037423">
    <property type="protein sequence ID" value="QDV45566.1"/>
    <property type="molecule type" value="Genomic_DNA"/>
</dbReference>
<evidence type="ECO:0000313" key="1">
    <source>
        <dbReference type="EMBL" id="QDV45566.1"/>
    </source>
</evidence>
<name>A0A518HXH8_9BACT</name>
<organism evidence="1 2">
    <name type="scientific">Stieleria neptunia</name>
    <dbReference type="NCBI Taxonomy" id="2527979"/>
    <lineage>
        <taxon>Bacteria</taxon>
        <taxon>Pseudomonadati</taxon>
        <taxon>Planctomycetota</taxon>
        <taxon>Planctomycetia</taxon>
        <taxon>Pirellulales</taxon>
        <taxon>Pirellulaceae</taxon>
        <taxon>Stieleria</taxon>
    </lineage>
</organism>
<proteinExistence type="predicted"/>
<dbReference type="AlphaFoldDB" id="A0A518HXH8"/>
<sequence>MQMPCHFNDGRYGPVRCSATDSATDGEWHVGALDEETRRQGDKEMGRWGDGEMTCGAPFCLPLSPTAPDRYVVGDSAPG</sequence>
<protein>
    <submittedName>
        <fullName evidence="1">Uncharacterized protein</fullName>
    </submittedName>
</protein>